<evidence type="ECO:0000313" key="9">
    <source>
        <dbReference type="Proteomes" id="UP001225906"/>
    </source>
</evidence>
<evidence type="ECO:0000256" key="7">
    <source>
        <dbReference type="SAM" id="Phobius"/>
    </source>
</evidence>
<comment type="caution">
    <text evidence="8">The sequence shown here is derived from an EMBL/GenBank/DDBJ whole genome shotgun (WGS) entry which is preliminary data.</text>
</comment>
<evidence type="ECO:0000256" key="3">
    <source>
        <dbReference type="ARBA" id="ARBA00022475"/>
    </source>
</evidence>
<keyword evidence="5 7" id="KW-1133">Transmembrane helix</keyword>
<keyword evidence="6 7" id="KW-0472">Membrane</keyword>
<dbReference type="Pfam" id="PF07681">
    <property type="entry name" value="DoxX"/>
    <property type="match status" value="1"/>
</dbReference>
<dbReference type="PANTHER" id="PTHR33452">
    <property type="entry name" value="OXIDOREDUCTASE CATD-RELATED"/>
    <property type="match status" value="1"/>
</dbReference>
<evidence type="ECO:0000256" key="2">
    <source>
        <dbReference type="ARBA" id="ARBA00006679"/>
    </source>
</evidence>
<evidence type="ECO:0000313" key="8">
    <source>
        <dbReference type="EMBL" id="MDP8566445.1"/>
    </source>
</evidence>
<evidence type="ECO:0000256" key="5">
    <source>
        <dbReference type="ARBA" id="ARBA00022989"/>
    </source>
</evidence>
<feature type="transmembrane region" description="Helical" evidence="7">
    <location>
        <begin position="101"/>
        <end position="124"/>
    </location>
</feature>
<organism evidence="8 9">
    <name type="scientific">Methylophilus aquaticus</name>
    <dbReference type="NCBI Taxonomy" id="1971610"/>
    <lineage>
        <taxon>Bacteria</taxon>
        <taxon>Pseudomonadati</taxon>
        <taxon>Pseudomonadota</taxon>
        <taxon>Betaproteobacteria</taxon>
        <taxon>Nitrosomonadales</taxon>
        <taxon>Methylophilaceae</taxon>
        <taxon>Methylophilus</taxon>
    </lineage>
</organism>
<comment type="subcellular location">
    <subcellularLocation>
        <location evidence="1">Cell membrane</location>
        <topology evidence="1">Multi-pass membrane protein</topology>
    </subcellularLocation>
</comment>
<evidence type="ECO:0000256" key="6">
    <source>
        <dbReference type="ARBA" id="ARBA00023136"/>
    </source>
</evidence>
<dbReference type="InterPro" id="IPR051907">
    <property type="entry name" value="DoxX-like_oxidoreductase"/>
</dbReference>
<proteinExistence type="inferred from homology"/>
<evidence type="ECO:0000256" key="4">
    <source>
        <dbReference type="ARBA" id="ARBA00022692"/>
    </source>
</evidence>
<protein>
    <submittedName>
        <fullName evidence="8">DoxX family protein</fullName>
    </submittedName>
</protein>
<dbReference type="PANTHER" id="PTHR33452:SF1">
    <property type="entry name" value="INNER MEMBRANE PROTEIN YPHA-RELATED"/>
    <property type="match status" value="1"/>
</dbReference>
<keyword evidence="9" id="KW-1185">Reference proteome</keyword>
<sequence>MNVSQRWVSLAGRVLLSSIFIISGLGKVTDPAGTIAYIESVNAPMPQVAYAVAVFVELVLGIALLIGFKAKFAAACIALFTLATAFMFHSNMADQVQLIMFLKNITIAGGLLVIVAFGPGGYSLDHRR</sequence>
<dbReference type="EMBL" id="JAVCAP010000001">
    <property type="protein sequence ID" value="MDP8566445.1"/>
    <property type="molecule type" value="Genomic_DNA"/>
</dbReference>
<dbReference type="InterPro" id="IPR032808">
    <property type="entry name" value="DoxX"/>
</dbReference>
<gene>
    <name evidence="8" type="ORF">Q9291_01160</name>
</gene>
<keyword evidence="4 7" id="KW-0812">Transmembrane</keyword>
<evidence type="ECO:0000256" key="1">
    <source>
        <dbReference type="ARBA" id="ARBA00004651"/>
    </source>
</evidence>
<feature type="transmembrane region" description="Helical" evidence="7">
    <location>
        <begin position="72"/>
        <end position="89"/>
    </location>
</feature>
<reference evidence="9" key="1">
    <citation type="journal article" date="2019" name="Int. J. Syst. Evol. Microbiol.">
        <title>The Global Catalogue of Microorganisms (GCM) 10K type strain sequencing project: providing services to taxonomists for standard genome sequencing and annotation.</title>
        <authorList>
            <consortium name="The Broad Institute Genomics Platform"/>
            <consortium name="The Broad Institute Genome Sequencing Center for Infectious Disease"/>
            <person name="Wu L."/>
            <person name="Ma J."/>
        </authorList>
    </citation>
    <scope>NUCLEOTIDE SEQUENCE [LARGE SCALE GENOMIC DNA]</scope>
    <source>
        <strain evidence="9">VKM B-3159</strain>
    </source>
</reference>
<keyword evidence="3" id="KW-1003">Cell membrane</keyword>
<dbReference type="Proteomes" id="UP001225906">
    <property type="component" value="Unassembled WGS sequence"/>
</dbReference>
<feature type="transmembrane region" description="Helical" evidence="7">
    <location>
        <begin position="48"/>
        <end position="65"/>
    </location>
</feature>
<feature type="transmembrane region" description="Helical" evidence="7">
    <location>
        <begin position="7"/>
        <end position="28"/>
    </location>
</feature>
<comment type="similarity">
    <text evidence="2">Belongs to the DoxX family.</text>
</comment>
<dbReference type="RefSeq" id="WP_306388146.1">
    <property type="nucleotide sequence ID" value="NZ_JAVCAP010000001.1"/>
</dbReference>
<name>A0ABT9JPE0_9PROT</name>
<accession>A0ABT9JPE0</accession>